<accession>A0A1N6W176</accession>
<evidence type="ECO:0000313" key="1">
    <source>
        <dbReference type="EMBL" id="SIQ83656.1"/>
    </source>
</evidence>
<dbReference type="AlphaFoldDB" id="A0A1N6W176"/>
<evidence type="ECO:0000313" key="2">
    <source>
        <dbReference type="Proteomes" id="UP000186914"/>
    </source>
</evidence>
<dbReference type="RefSeq" id="WP_076427738.1">
    <property type="nucleotide sequence ID" value="NZ_FTNO01000001.1"/>
</dbReference>
<name>A0A1N6W176_9EURY</name>
<gene>
    <name evidence="1" type="ORF">SAMN05421858_0558</name>
</gene>
<sequence length="695" mass="77038">MEFRRHPDCDGLDIYDPIENVRFALYTSGSVQPTAVSTEQFYFPVDAAVAVETVTLYVPKLLPVTIRTQNGEMVAETSDGNNRSVEPGTYLIELSTAPMKLYLAVESGFRLEQRDGAVVLDFGAETSVRVGARSYHDRPAGTITVTDDVEDVMRALSLSGSALKTTSPERSFPTLRGHPPLIKRGEKFDAPDGLVRPDTAVSLVVPPDRKHVFPLASLAYYLGAAVVSGTGTRPRLVAGEFEHELTGAESYEEAVNRVLRQTFFLDCLTRTEGYYQVDLHERKQVEPLVDLDFSALYDAPLTEQLAAYLSVPFETLEPYIPNWRLGVDLTPTVENAEYLPYLADNLALTRIPDSPNPNSVKPMSDAQSEFFRAPPSGVLARGSDGWDAVDDRDVFQVDSMPNVIEQAWAGPGFPLKVNKLDLSALERRVDRVPTLDTIDIHVVCNDDKMLDEDVVKELYGVREFLDFDVTAHYDLTQDELRELLAQQSDFVHYIGHIDDRGFLCADGSLDAHTLTEVNATAFLLNACESYQQGYELIKKGSRGGVATLSPIGNPSATKLGKILARLLNCGFPLRAALSIARHQSVYGYQYTVLGDGGLSLVQSESGVPFHLNITRSDDDRFEVIVNTFPNDIHGFGTHVNFHPDWSQERYIASAPLTTVTLSKNELDSWISCEIRPIEVGDQLYWSDELQISDIN</sequence>
<keyword evidence="2" id="KW-1185">Reference proteome</keyword>
<dbReference type="EMBL" id="FTNO01000001">
    <property type="protein sequence ID" value="SIQ83656.1"/>
    <property type="molecule type" value="Genomic_DNA"/>
</dbReference>
<protein>
    <recommendedName>
        <fullName evidence="3">CHAT domain-containing protein</fullName>
    </recommendedName>
</protein>
<dbReference type="OrthoDB" id="269729at2157"/>
<dbReference type="Proteomes" id="UP000186914">
    <property type="component" value="Unassembled WGS sequence"/>
</dbReference>
<reference evidence="2" key="1">
    <citation type="submission" date="2017-01" db="EMBL/GenBank/DDBJ databases">
        <authorList>
            <person name="Varghese N."/>
            <person name="Submissions S."/>
        </authorList>
    </citation>
    <scope>NUCLEOTIDE SEQUENCE [LARGE SCALE GENOMIC DNA]</scope>
    <source>
        <strain evidence="2">CGMCC 1.7737</strain>
    </source>
</reference>
<proteinExistence type="predicted"/>
<organism evidence="1 2">
    <name type="scientific">Haladaptatus litoreus</name>
    <dbReference type="NCBI Taxonomy" id="553468"/>
    <lineage>
        <taxon>Archaea</taxon>
        <taxon>Methanobacteriati</taxon>
        <taxon>Methanobacteriota</taxon>
        <taxon>Stenosarchaea group</taxon>
        <taxon>Halobacteria</taxon>
        <taxon>Halobacteriales</taxon>
        <taxon>Haladaptataceae</taxon>
        <taxon>Haladaptatus</taxon>
    </lineage>
</organism>
<evidence type="ECO:0008006" key="3">
    <source>
        <dbReference type="Google" id="ProtNLM"/>
    </source>
</evidence>